<dbReference type="Pfam" id="PF07536">
    <property type="entry name" value="HWE_HK"/>
    <property type="match status" value="1"/>
</dbReference>
<keyword evidence="3" id="KW-0597">Phosphoprotein</keyword>
<keyword evidence="6 9" id="KW-0418">Kinase</keyword>
<dbReference type="EMBL" id="NAAC01000016">
    <property type="protein sequence ID" value="RDJ10327.1"/>
    <property type="molecule type" value="Genomic_DNA"/>
</dbReference>
<name>A0A370KN76_9HYPH</name>
<dbReference type="Gene3D" id="3.30.450.20">
    <property type="entry name" value="PAS domain"/>
    <property type="match status" value="1"/>
</dbReference>
<evidence type="ECO:0000256" key="5">
    <source>
        <dbReference type="ARBA" id="ARBA00022741"/>
    </source>
</evidence>
<evidence type="ECO:0000313" key="9">
    <source>
        <dbReference type="EMBL" id="RDJ10327.1"/>
    </source>
</evidence>
<gene>
    <name evidence="9" type="ORF">B5K06_14865</name>
</gene>
<dbReference type="EC" id="2.7.13.3" evidence="2"/>
<dbReference type="GO" id="GO:0005524">
    <property type="term" value="F:ATP binding"/>
    <property type="evidence" value="ECO:0007669"/>
    <property type="project" value="UniProtKB-KW"/>
</dbReference>
<evidence type="ECO:0000256" key="3">
    <source>
        <dbReference type="ARBA" id="ARBA00022553"/>
    </source>
</evidence>
<evidence type="ECO:0000256" key="6">
    <source>
        <dbReference type="ARBA" id="ARBA00022777"/>
    </source>
</evidence>
<organism evidence="9 10">
    <name type="scientific">Rhizobium grahamii</name>
    <dbReference type="NCBI Taxonomy" id="1120045"/>
    <lineage>
        <taxon>Bacteria</taxon>
        <taxon>Pseudomonadati</taxon>
        <taxon>Pseudomonadota</taxon>
        <taxon>Alphaproteobacteria</taxon>
        <taxon>Hyphomicrobiales</taxon>
        <taxon>Rhizobiaceae</taxon>
        <taxon>Rhizobium/Agrobacterium group</taxon>
        <taxon>Rhizobium</taxon>
    </lineage>
</organism>
<proteinExistence type="predicted"/>
<comment type="caution">
    <text evidence="9">The sequence shown here is derived from an EMBL/GenBank/DDBJ whole genome shotgun (WGS) entry which is preliminary data.</text>
</comment>
<dbReference type="Proteomes" id="UP000254939">
    <property type="component" value="Unassembled WGS sequence"/>
</dbReference>
<sequence length="344" mass="37585">MNTNEPVPGMPFALEEKAVLLQRALASAGICVIYQDPRLSITYADNLPPHFQSLATPGGTDADLFGELQGANLAKLKQQVFETGRPATTEVDISIDGEMRTYELKIERAGGDQPVGILSVISEVTETRHREKVLKSLLRELSHRSKNLLAIIQGIATQTARNTISLDSFLMKFRGRLQSLSNSQDLITDSSWRGAFLFELAEKQFAPYWPETAGPLPISGINVHLTPNAAVHVGLALHELIVNSASYGAIAGSTPAVTLTCREVASTGRRAIEISWTETLCDPAEIHEFSENSFGKTVLERVVPSSVNGKAELTLVPGRIEYNLTIPDAEFEILRRPPQKAAMR</sequence>
<protein>
    <recommendedName>
        <fullName evidence="2">histidine kinase</fullName>
        <ecNumber evidence="2">2.7.13.3</ecNumber>
    </recommendedName>
</protein>
<feature type="domain" description="Signal transduction histidine kinase HWE region" evidence="8">
    <location>
        <begin position="140"/>
        <end position="222"/>
    </location>
</feature>
<dbReference type="PANTHER" id="PTHR41523">
    <property type="entry name" value="TWO-COMPONENT SYSTEM SENSOR PROTEIN"/>
    <property type="match status" value="1"/>
</dbReference>
<reference evidence="9 10" key="1">
    <citation type="submission" date="2017-03" db="EMBL/GenBank/DDBJ databases">
        <title>Genome analysis of Rhizobial strains effectives or ineffectives for nitrogen fixation isolated from bean seeds.</title>
        <authorList>
            <person name="Peralta H."/>
            <person name="Aguilar-Vera A."/>
            <person name="Mora Y."/>
            <person name="Vargas-Lagunas C."/>
            <person name="Girard L."/>
            <person name="Mora J."/>
        </authorList>
    </citation>
    <scope>NUCLEOTIDE SEQUENCE [LARGE SCALE GENOMIC DNA]</scope>
    <source>
        <strain evidence="9 10">CCGM3</strain>
    </source>
</reference>
<evidence type="ECO:0000256" key="4">
    <source>
        <dbReference type="ARBA" id="ARBA00022679"/>
    </source>
</evidence>
<dbReference type="AlphaFoldDB" id="A0A370KN76"/>
<evidence type="ECO:0000256" key="2">
    <source>
        <dbReference type="ARBA" id="ARBA00012438"/>
    </source>
</evidence>
<dbReference type="SMART" id="SM00911">
    <property type="entry name" value="HWE_HK"/>
    <property type="match status" value="1"/>
</dbReference>
<keyword evidence="4" id="KW-0808">Transferase</keyword>
<evidence type="ECO:0000256" key="1">
    <source>
        <dbReference type="ARBA" id="ARBA00000085"/>
    </source>
</evidence>
<evidence type="ECO:0000256" key="7">
    <source>
        <dbReference type="ARBA" id="ARBA00022840"/>
    </source>
</evidence>
<accession>A0A370KN76</accession>
<comment type="catalytic activity">
    <reaction evidence="1">
        <text>ATP + protein L-histidine = ADP + protein N-phospho-L-histidine.</text>
        <dbReference type="EC" id="2.7.13.3"/>
    </reaction>
</comment>
<dbReference type="InterPro" id="IPR011102">
    <property type="entry name" value="Sig_transdc_His_kinase_HWE"/>
</dbReference>
<dbReference type="GO" id="GO:0004673">
    <property type="term" value="F:protein histidine kinase activity"/>
    <property type="evidence" value="ECO:0007669"/>
    <property type="project" value="UniProtKB-EC"/>
</dbReference>
<evidence type="ECO:0000259" key="8">
    <source>
        <dbReference type="SMART" id="SM00911"/>
    </source>
</evidence>
<evidence type="ECO:0000313" key="10">
    <source>
        <dbReference type="Proteomes" id="UP000254939"/>
    </source>
</evidence>
<dbReference type="OrthoDB" id="9816309at2"/>
<keyword evidence="7" id="KW-0067">ATP-binding</keyword>
<dbReference type="PANTHER" id="PTHR41523:SF7">
    <property type="entry name" value="HISTIDINE KINASE"/>
    <property type="match status" value="1"/>
</dbReference>
<keyword evidence="5" id="KW-0547">Nucleotide-binding</keyword>